<evidence type="ECO:0000313" key="1">
    <source>
        <dbReference type="EMBL" id="GAI22169.1"/>
    </source>
</evidence>
<feature type="non-terminal residue" evidence="1">
    <location>
        <position position="46"/>
    </location>
</feature>
<accession>X1NU33</accession>
<organism evidence="1">
    <name type="scientific">marine sediment metagenome</name>
    <dbReference type="NCBI Taxonomy" id="412755"/>
    <lineage>
        <taxon>unclassified sequences</taxon>
        <taxon>metagenomes</taxon>
        <taxon>ecological metagenomes</taxon>
    </lineage>
</organism>
<dbReference type="AlphaFoldDB" id="X1NU33"/>
<comment type="caution">
    <text evidence="1">The sequence shown here is derived from an EMBL/GenBank/DDBJ whole genome shotgun (WGS) entry which is preliminary data.</text>
</comment>
<dbReference type="EMBL" id="BARV01019981">
    <property type="protein sequence ID" value="GAI22169.1"/>
    <property type="molecule type" value="Genomic_DNA"/>
</dbReference>
<protein>
    <submittedName>
        <fullName evidence="1">Uncharacterized protein</fullName>
    </submittedName>
</protein>
<reference evidence="1" key="1">
    <citation type="journal article" date="2014" name="Front. Microbiol.">
        <title>High frequency of phylogenetically diverse reductive dehalogenase-homologous genes in deep subseafloor sedimentary metagenomes.</title>
        <authorList>
            <person name="Kawai M."/>
            <person name="Futagami T."/>
            <person name="Toyoda A."/>
            <person name="Takaki Y."/>
            <person name="Nishi S."/>
            <person name="Hori S."/>
            <person name="Arai W."/>
            <person name="Tsubouchi T."/>
            <person name="Morono Y."/>
            <person name="Uchiyama I."/>
            <person name="Ito T."/>
            <person name="Fujiyama A."/>
            <person name="Inagaki F."/>
            <person name="Takami H."/>
        </authorList>
    </citation>
    <scope>NUCLEOTIDE SEQUENCE</scope>
    <source>
        <strain evidence="1">Expedition CK06-06</strain>
    </source>
</reference>
<proteinExistence type="predicted"/>
<gene>
    <name evidence="1" type="ORF">S06H3_33469</name>
</gene>
<name>X1NU33_9ZZZZ</name>
<sequence>MKKPDNAISGKGWGADVWEKTVTDLLSIPFFAAWSVFLCAGVEYAS</sequence>